<dbReference type="InterPro" id="IPR047198">
    <property type="entry name" value="DDP-like_NUDIX"/>
</dbReference>
<dbReference type="SUPFAM" id="SSF55811">
    <property type="entry name" value="Nudix"/>
    <property type="match status" value="1"/>
</dbReference>
<dbReference type="PANTHER" id="PTHR12629:SF0">
    <property type="entry name" value="DIPHOSPHOINOSITOL-POLYPHOSPHATE DIPHOSPHATASE"/>
    <property type="match status" value="1"/>
</dbReference>
<protein>
    <submittedName>
        <fullName evidence="6">8-oxo-dGTP pyrophosphatase MutT (NUDIX family)</fullName>
    </submittedName>
</protein>
<comment type="caution">
    <text evidence="6">The sequence shown here is derived from an EMBL/GenBank/DDBJ whole genome shotgun (WGS) entry which is preliminary data.</text>
</comment>
<evidence type="ECO:0000256" key="4">
    <source>
        <dbReference type="ARBA" id="ARBA00022842"/>
    </source>
</evidence>
<dbReference type="InterPro" id="IPR015797">
    <property type="entry name" value="NUDIX_hydrolase-like_dom_sf"/>
</dbReference>
<dbReference type="Proteomes" id="UP000585681">
    <property type="component" value="Unassembled WGS sequence"/>
</dbReference>
<name>A0A840C484_9RHOB</name>
<proteinExistence type="predicted"/>
<dbReference type="GO" id="GO:0046872">
    <property type="term" value="F:metal ion binding"/>
    <property type="evidence" value="ECO:0007669"/>
    <property type="project" value="UniProtKB-KW"/>
</dbReference>
<dbReference type="CDD" id="cd04666">
    <property type="entry name" value="NUDIX_DIPP2_like_Nudt4"/>
    <property type="match status" value="1"/>
</dbReference>
<keyword evidence="4" id="KW-0460">Magnesium</keyword>
<evidence type="ECO:0000313" key="7">
    <source>
        <dbReference type="Proteomes" id="UP000585681"/>
    </source>
</evidence>
<dbReference type="PROSITE" id="PS51462">
    <property type="entry name" value="NUDIX"/>
    <property type="match status" value="1"/>
</dbReference>
<evidence type="ECO:0000256" key="3">
    <source>
        <dbReference type="ARBA" id="ARBA00022801"/>
    </source>
</evidence>
<dbReference type="EMBL" id="JACIEQ010000001">
    <property type="protein sequence ID" value="MBB4020544.1"/>
    <property type="molecule type" value="Genomic_DNA"/>
</dbReference>
<feature type="domain" description="Nudix hydrolase" evidence="5">
    <location>
        <begin position="22"/>
        <end position="152"/>
    </location>
</feature>
<evidence type="ECO:0000256" key="1">
    <source>
        <dbReference type="ARBA" id="ARBA00001946"/>
    </source>
</evidence>
<dbReference type="GO" id="GO:0016462">
    <property type="term" value="F:pyrophosphatase activity"/>
    <property type="evidence" value="ECO:0007669"/>
    <property type="project" value="InterPro"/>
</dbReference>
<dbReference type="GO" id="GO:0005737">
    <property type="term" value="C:cytoplasm"/>
    <property type="evidence" value="ECO:0007669"/>
    <property type="project" value="TreeGrafter"/>
</dbReference>
<keyword evidence="3" id="KW-0378">Hydrolase</keyword>
<keyword evidence="7" id="KW-1185">Reference proteome</keyword>
<reference evidence="6 7" key="1">
    <citation type="submission" date="2020-08" db="EMBL/GenBank/DDBJ databases">
        <title>Genomic Encyclopedia of Type Strains, Phase IV (KMG-IV): sequencing the most valuable type-strain genomes for metagenomic binning, comparative biology and taxonomic classification.</title>
        <authorList>
            <person name="Goeker M."/>
        </authorList>
    </citation>
    <scope>NUCLEOTIDE SEQUENCE [LARGE SCALE GENOMIC DNA]</scope>
    <source>
        <strain evidence="6 7">DSM 105040</strain>
    </source>
</reference>
<keyword evidence="2" id="KW-0479">Metal-binding</keyword>
<dbReference type="PANTHER" id="PTHR12629">
    <property type="entry name" value="DIPHOSPHOINOSITOL POLYPHOSPHATE PHOSPHOHYDROLASE"/>
    <property type="match status" value="1"/>
</dbReference>
<organism evidence="6 7">
    <name type="scientific">Actibacterium naphthalenivorans</name>
    <dbReference type="NCBI Taxonomy" id="1614693"/>
    <lineage>
        <taxon>Bacteria</taxon>
        <taxon>Pseudomonadati</taxon>
        <taxon>Pseudomonadota</taxon>
        <taxon>Alphaproteobacteria</taxon>
        <taxon>Rhodobacterales</taxon>
        <taxon>Roseobacteraceae</taxon>
        <taxon>Actibacterium</taxon>
    </lineage>
</organism>
<evidence type="ECO:0000259" key="5">
    <source>
        <dbReference type="PROSITE" id="PS51462"/>
    </source>
</evidence>
<dbReference type="AlphaFoldDB" id="A0A840C484"/>
<evidence type="ECO:0000313" key="6">
    <source>
        <dbReference type="EMBL" id="MBB4020544.1"/>
    </source>
</evidence>
<evidence type="ECO:0000256" key="2">
    <source>
        <dbReference type="ARBA" id="ARBA00022723"/>
    </source>
</evidence>
<dbReference type="Gene3D" id="3.90.79.10">
    <property type="entry name" value="Nucleoside Triphosphate Pyrophosphohydrolase"/>
    <property type="match status" value="1"/>
</dbReference>
<sequence>MTVQKTTHLPISIGQAAKRDIRTQFAALCYRIVKDKPQVLLITSRDTGRWIIPKGWPMEGVSPAKAAAQEAWEEAGAEGRTHDLVLGVYSYDKIMPNEAALPCVVAVFPLRVKRLAANYPEKGQRKRKWHSLKKAAARVNEAELAQIIAGFDPHRLRW</sequence>
<gene>
    <name evidence="6" type="ORF">GGR17_000335</name>
</gene>
<accession>A0A840C484</accession>
<dbReference type="InterPro" id="IPR000086">
    <property type="entry name" value="NUDIX_hydrolase_dom"/>
</dbReference>
<dbReference type="Pfam" id="PF00293">
    <property type="entry name" value="NUDIX"/>
    <property type="match status" value="1"/>
</dbReference>
<comment type="cofactor">
    <cofactor evidence="1">
        <name>Mg(2+)</name>
        <dbReference type="ChEBI" id="CHEBI:18420"/>
    </cofactor>
</comment>